<dbReference type="InterPro" id="IPR020946">
    <property type="entry name" value="Flavin_mOase-like"/>
</dbReference>
<dbReference type="PANTHER" id="PTHR42877">
    <property type="entry name" value="L-ORNITHINE N(5)-MONOOXYGENASE-RELATED"/>
    <property type="match status" value="1"/>
</dbReference>
<accession>A0A1V6TJH2</accession>
<dbReference type="InterPro" id="IPR051209">
    <property type="entry name" value="FAD-bind_Monooxygenase_sf"/>
</dbReference>
<keyword evidence="4" id="KW-0274">FAD</keyword>
<keyword evidence="3" id="KW-0285">Flavoprotein</keyword>
<dbReference type="AlphaFoldDB" id="A0A1V6TJH2"/>
<comment type="similarity">
    <text evidence="2">Belongs to the FAD-binding monooxygenase family.</text>
</comment>
<dbReference type="Proteomes" id="UP000191285">
    <property type="component" value="Unassembled WGS sequence"/>
</dbReference>
<comment type="caution">
    <text evidence="7">The sequence shown here is derived from an EMBL/GenBank/DDBJ whole genome shotgun (WGS) entry which is preliminary data.</text>
</comment>
<dbReference type="OrthoDB" id="74360at2759"/>
<dbReference type="InterPro" id="IPR036188">
    <property type="entry name" value="FAD/NAD-bd_sf"/>
</dbReference>
<evidence type="ECO:0000256" key="2">
    <source>
        <dbReference type="ARBA" id="ARBA00010139"/>
    </source>
</evidence>
<evidence type="ECO:0000256" key="6">
    <source>
        <dbReference type="SAM" id="MobiDB-lite"/>
    </source>
</evidence>
<dbReference type="Pfam" id="PF00743">
    <property type="entry name" value="FMO-like"/>
    <property type="match status" value="1"/>
</dbReference>
<keyword evidence="5" id="KW-0560">Oxidoreductase</keyword>
<dbReference type="SUPFAM" id="SSF51905">
    <property type="entry name" value="FAD/NAD(P)-binding domain"/>
    <property type="match status" value="3"/>
</dbReference>
<feature type="compositionally biased region" description="Low complexity" evidence="6">
    <location>
        <begin position="1"/>
        <end position="45"/>
    </location>
</feature>
<dbReference type="EMBL" id="MLKD01000005">
    <property type="protein sequence ID" value="OQE26542.1"/>
    <property type="molecule type" value="Genomic_DNA"/>
</dbReference>
<evidence type="ECO:0000256" key="4">
    <source>
        <dbReference type="ARBA" id="ARBA00022827"/>
    </source>
</evidence>
<evidence type="ECO:0000313" key="7">
    <source>
        <dbReference type="EMBL" id="OQE26542.1"/>
    </source>
</evidence>
<sequence length="616" mass="68995">MAMNGTTNGSTNGTTNGTTTNGTTTNGTTNGTTTNGATNGHLNGTSNGHVGEETPATKVANGQTPGNWVPCAEKPAYSRRKIRIACVGAGYSGLTLAHKIDHELKLNDVTDLVIYEKNSAVGGTWFENTYPGVACDIPSHAYGFLFEPNPNWSKFFSPGAEINEYIQRTAKKWNLERNIEFNSRVKETVWDDESGKWKIQVDQDGTLKHDEADILVNATGFLNKTNWPVIEGLADFKGKLVHTSKWDNEYDWTNKSVAVIGNGSSGIQCVTAMQPKVKKLVNFVRNPTWVSVNFCFDKTPDGLNFEYTEEQKNEFSSDPKAHFKHRRELEASVNGFFYGMYKDHPMQQGLKALCRQQMEERVQGIKDPEVVSRILDLDFNPGCRRLTPGEGYLEAFANDNAVMSFKPIERITEDGIRTVDGQEHKFDMIVCATGFDTTFIPSWDLVGRNGARLDERWKINPEAFFSVQVDTMPNYFVFNGPNPAVSHGSVLTQISWTCDYLLRWAKKIATEDIKSIDVKREAVDDYNVYAQEFLKRMVWSDGCHSWYKNGKGSGHVTGVYPGTILHLKDCLENIGGEHFNIDYRSKNRFHFLGNGESLHDKSGAGDLAYYMDTMNI</sequence>
<evidence type="ECO:0008006" key="9">
    <source>
        <dbReference type="Google" id="ProtNLM"/>
    </source>
</evidence>
<gene>
    <name evidence="7" type="ORF">PENSTE_c005G09107</name>
</gene>
<comment type="cofactor">
    <cofactor evidence="1">
        <name>FAD</name>
        <dbReference type="ChEBI" id="CHEBI:57692"/>
    </cofactor>
</comment>
<reference evidence="8" key="1">
    <citation type="journal article" date="2017" name="Nat. Microbiol.">
        <title>Global analysis of biosynthetic gene clusters reveals vast potential of secondary metabolite production in Penicillium species.</title>
        <authorList>
            <person name="Nielsen J.C."/>
            <person name="Grijseels S."/>
            <person name="Prigent S."/>
            <person name="Ji B."/>
            <person name="Dainat J."/>
            <person name="Nielsen K.F."/>
            <person name="Frisvad J.C."/>
            <person name="Workman M."/>
            <person name="Nielsen J."/>
        </authorList>
    </citation>
    <scope>NUCLEOTIDE SEQUENCE [LARGE SCALE GENOMIC DNA]</scope>
    <source>
        <strain evidence="8">IBT 24891</strain>
    </source>
</reference>
<protein>
    <recommendedName>
        <fullName evidence="9">FAD/NAD(P)-binding domain-containing protein</fullName>
    </recommendedName>
</protein>
<name>A0A1V6TJH2_9EURO</name>
<dbReference type="GO" id="GO:0050661">
    <property type="term" value="F:NADP binding"/>
    <property type="evidence" value="ECO:0007669"/>
    <property type="project" value="InterPro"/>
</dbReference>
<organism evidence="7 8">
    <name type="scientific">Penicillium steckii</name>
    <dbReference type="NCBI Taxonomy" id="303698"/>
    <lineage>
        <taxon>Eukaryota</taxon>
        <taxon>Fungi</taxon>
        <taxon>Dikarya</taxon>
        <taxon>Ascomycota</taxon>
        <taxon>Pezizomycotina</taxon>
        <taxon>Eurotiomycetes</taxon>
        <taxon>Eurotiomycetidae</taxon>
        <taxon>Eurotiales</taxon>
        <taxon>Aspergillaceae</taxon>
        <taxon>Penicillium</taxon>
    </lineage>
</organism>
<evidence type="ECO:0000313" key="8">
    <source>
        <dbReference type="Proteomes" id="UP000191285"/>
    </source>
</evidence>
<dbReference type="GO" id="GO:0050660">
    <property type="term" value="F:flavin adenine dinucleotide binding"/>
    <property type="evidence" value="ECO:0007669"/>
    <property type="project" value="InterPro"/>
</dbReference>
<dbReference type="GO" id="GO:0004499">
    <property type="term" value="F:N,N-dimethylaniline monooxygenase activity"/>
    <property type="evidence" value="ECO:0007669"/>
    <property type="project" value="InterPro"/>
</dbReference>
<dbReference type="Gene3D" id="3.50.50.60">
    <property type="entry name" value="FAD/NAD(P)-binding domain"/>
    <property type="match status" value="2"/>
</dbReference>
<evidence type="ECO:0000256" key="3">
    <source>
        <dbReference type="ARBA" id="ARBA00022630"/>
    </source>
</evidence>
<evidence type="ECO:0000256" key="5">
    <source>
        <dbReference type="ARBA" id="ARBA00023002"/>
    </source>
</evidence>
<dbReference type="STRING" id="303698.A0A1V6TJH2"/>
<proteinExistence type="inferred from homology"/>
<dbReference type="PANTHER" id="PTHR42877:SF11">
    <property type="entry name" value="MONOOXYGENASE, PUTATIVE (AFU_ORTHOLOGUE AFUA_6G13790)-RELATED"/>
    <property type="match status" value="1"/>
</dbReference>
<keyword evidence="8" id="KW-1185">Reference proteome</keyword>
<feature type="region of interest" description="Disordered" evidence="6">
    <location>
        <begin position="1"/>
        <end position="65"/>
    </location>
</feature>
<evidence type="ECO:0000256" key="1">
    <source>
        <dbReference type="ARBA" id="ARBA00001974"/>
    </source>
</evidence>